<name>A0A8J4RJ35_9ROSI</name>
<sequence>MQYCHVAAENYINFGICALMMIVFDTNLKLDVKRMLDPNAHHERSIVIFYNIQVCVIKGCGTQKMAFIIFEKIRRDGLTVEVEIPKTIDNGIPVLLKPMFNHKDLEWFQ</sequence>
<comment type="caution">
    <text evidence="1">The sequence shown here is derived from an EMBL/GenBank/DDBJ whole genome shotgun (WGS) entry which is preliminary data.</text>
</comment>
<dbReference type="Proteomes" id="UP000737018">
    <property type="component" value="Unassembled WGS sequence"/>
</dbReference>
<keyword evidence="2" id="KW-1185">Reference proteome</keyword>
<dbReference type="EMBL" id="JRKL02001121">
    <property type="protein sequence ID" value="KAF3965914.1"/>
    <property type="molecule type" value="Genomic_DNA"/>
</dbReference>
<dbReference type="AlphaFoldDB" id="A0A8J4RJ35"/>
<evidence type="ECO:0000313" key="1">
    <source>
        <dbReference type="EMBL" id="KAF3965914.1"/>
    </source>
</evidence>
<accession>A0A8J4RJ35</accession>
<gene>
    <name evidence="1" type="ORF">CMV_009944</name>
</gene>
<protein>
    <submittedName>
        <fullName evidence="1">Uncharacterized protein</fullName>
    </submittedName>
</protein>
<organism evidence="1 2">
    <name type="scientific">Castanea mollissima</name>
    <name type="common">Chinese chestnut</name>
    <dbReference type="NCBI Taxonomy" id="60419"/>
    <lineage>
        <taxon>Eukaryota</taxon>
        <taxon>Viridiplantae</taxon>
        <taxon>Streptophyta</taxon>
        <taxon>Embryophyta</taxon>
        <taxon>Tracheophyta</taxon>
        <taxon>Spermatophyta</taxon>
        <taxon>Magnoliopsida</taxon>
        <taxon>eudicotyledons</taxon>
        <taxon>Gunneridae</taxon>
        <taxon>Pentapetalae</taxon>
        <taxon>rosids</taxon>
        <taxon>fabids</taxon>
        <taxon>Fagales</taxon>
        <taxon>Fagaceae</taxon>
        <taxon>Castanea</taxon>
    </lineage>
</organism>
<proteinExistence type="predicted"/>
<evidence type="ECO:0000313" key="2">
    <source>
        <dbReference type="Proteomes" id="UP000737018"/>
    </source>
</evidence>
<reference evidence="1" key="1">
    <citation type="submission" date="2020-03" db="EMBL/GenBank/DDBJ databases">
        <title>Castanea mollissima Vanexum genome sequencing.</title>
        <authorList>
            <person name="Staton M."/>
        </authorList>
    </citation>
    <scope>NUCLEOTIDE SEQUENCE</scope>
    <source>
        <tissue evidence="1">Leaf</tissue>
    </source>
</reference>